<accession>A0ABP9P334</accession>
<reference evidence="2" key="1">
    <citation type="journal article" date="2019" name="Int. J. Syst. Evol. Microbiol.">
        <title>The Global Catalogue of Microorganisms (GCM) 10K type strain sequencing project: providing services to taxonomists for standard genome sequencing and annotation.</title>
        <authorList>
            <consortium name="The Broad Institute Genomics Platform"/>
            <consortium name="The Broad Institute Genome Sequencing Center for Infectious Disease"/>
            <person name="Wu L."/>
            <person name="Ma J."/>
        </authorList>
    </citation>
    <scope>NUCLEOTIDE SEQUENCE [LARGE SCALE GENOMIC DNA]</scope>
    <source>
        <strain evidence="2">JCM 18053</strain>
    </source>
</reference>
<comment type="caution">
    <text evidence="1">The sequence shown here is derived from an EMBL/GenBank/DDBJ whole genome shotgun (WGS) entry which is preliminary data.</text>
</comment>
<dbReference type="Proteomes" id="UP001499852">
    <property type="component" value="Unassembled WGS sequence"/>
</dbReference>
<proteinExistence type="predicted"/>
<organism evidence="1 2">
    <name type="scientific">Prosthecobacter algae</name>
    <dbReference type="NCBI Taxonomy" id="1144682"/>
    <lineage>
        <taxon>Bacteria</taxon>
        <taxon>Pseudomonadati</taxon>
        <taxon>Verrucomicrobiota</taxon>
        <taxon>Verrucomicrobiia</taxon>
        <taxon>Verrucomicrobiales</taxon>
        <taxon>Verrucomicrobiaceae</taxon>
        <taxon>Prosthecobacter</taxon>
    </lineage>
</organism>
<name>A0ABP9P334_9BACT</name>
<keyword evidence="2" id="KW-1185">Reference proteome</keyword>
<evidence type="ECO:0000313" key="2">
    <source>
        <dbReference type="Proteomes" id="UP001499852"/>
    </source>
</evidence>
<evidence type="ECO:0000313" key="1">
    <source>
        <dbReference type="EMBL" id="GAA5139311.1"/>
    </source>
</evidence>
<dbReference type="EMBL" id="BAABIA010000003">
    <property type="protein sequence ID" value="GAA5139311.1"/>
    <property type="molecule type" value="Genomic_DNA"/>
</dbReference>
<protein>
    <submittedName>
        <fullName evidence="1">Uncharacterized protein</fullName>
    </submittedName>
</protein>
<dbReference type="RefSeq" id="WP_345736206.1">
    <property type="nucleotide sequence ID" value="NZ_BAABIA010000003.1"/>
</dbReference>
<gene>
    <name evidence="1" type="ORF">GCM10023213_19790</name>
</gene>
<sequence length="83" mass="8632">MAKQLTLTLPDAYYAALESKGAPLEQGAAEFLKGWVLACGLGEMPSLKLADLVSTYTKPKGEEAAEVPLMLMGTEGGGADGEE</sequence>